<dbReference type="PaxDb" id="9598-ENSPTRP00000059997"/>
<evidence type="ECO:0000313" key="1">
    <source>
        <dbReference type="Ensembl" id="ENSPTRP00000063057.1"/>
    </source>
</evidence>
<evidence type="ECO:0000313" key="2">
    <source>
        <dbReference type="Proteomes" id="UP000002277"/>
    </source>
</evidence>
<name>A0A2I3RF94_PANTR</name>
<reference evidence="1" key="1">
    <citation type="submission" date="2025-08" db="UniProtKB">
        <authorList>
            <consortium name="Ensembl"/>
        </authorList>
    </citation>
    <scope>IDENTIFICATION</scope>
</reference>
<keyword evidence="2" id="KW-1185">Reference proteome</keyword>
<dbReference type="GeneTree" id="ENSGT00490000044336"/>
<dbReference type="AlphaFoldDB" id="A0A2I3RF94"/>
<proteinExistence type="predicted"/>
<reference evidence="1" key="2">
    <citation type="submission" date="2025-09" db="UniProtKB">
        <authorList>
            <consortium name="Ensembl"/>
        </authorList>
    </citation>
    <scope>IDENTIFICATION</scope>
</reference>
<protein>
    <submittedName>
        <fullName evidence="1">Uncharacterized protein</fullName>
    </submittedName>
</protein>
<dbReference type="Ensembl" id="ENSPTRT00000081850.1">
    <property type="protein sequence ID" value="ENSPTRP00000063057.1"/>
    <property type="gene ID" value="ENSPTRG00000046071.1"/>
</dbReference>
<dbReference type="OMA" id="THCKYEG"/>
<accession>A0A2I3RF94</accession>
<dbReference type="Proteomes" id="UP000002277">
    <property type="component" value="Unplaced"/>
</dbReference>
<sequence>MKMKPQAETGEAARDPSLRPARTVLVGSLSWLRKQLQPTHCKYEGPRKARRLWFA</sequence>
<dbReference type="InParanoid" id="A0A2I3RF94"/>
<organism evidence="1 2">
    <name type="scientific">Pan troglodytes</name>
    <name type="common">Chimpanzee</name>
    <dbReference type="NCBI Taxonomy" id="9598"/>
    <lineage>
        <taxon>Eukaryota</taxon>
        <taxon>Metazoa</taxon>
        <taxon>Chordata</taxon>
        <taxon>Craniata</taxon>
        <taxon>Vertebrata</taxon>
        <taxon>Euteleostomi</taxon>
        <taxon>Mammalia</taxon>
        <taxon>Eutheria</taxon>
        <taxon>Euarchontoglires</taxon>
        <taxon>Primates</taxon>
        <taxon>Haplorrhini</taxon>
        <taxon>Catarrhini</taxon>
        <taxon>Hominidae</taxon>
        <taxon>Pan</taxon>
    </lineage>
</organism>
<dbReference type="Bgee" id="ENSPTRG00000046071">
    <property type="expression patterns" value="Expressed in colon and 18 other cell types or tissues"/>
</dbReference>